<comment type="caution">
    <text evidence="7">The sequence shown here is derived from an EMBL/GenBank/DDBJ whole genome shotgun (WGS) entry which is preliminary data.</text>
</comment>
<keyword evidence="8" id="KW-1185">Reference proteome</keyword>
<name>A0A4R6Y8H5_9BURK</name>
<keyword evidence="7" id="KW-0689">Ribosomal protein</keyword>
<keyword evidence="7" id="KW-0687">Ribonucleoprotein</keyword>
<dbReference type="Gene3D" id="3.40.366.30">
    <property type="entry name" value="50S ribosomal protein L16 arginine hydroxylase, Chain A, Domain 2"/>
    <property type="match status" value="1"/>
</dbReference>
<dbReference type="Gene3D" id="2.60.120.650">
    <property type="entry name" value="Cupin"/>
    <property type="match status" value="1"/>
</dbReference>
<evidence type="ECO:0000259" key="6">
    <source>
        <dbReference type="PROSITE" id="PS51184"/>
    </source>
</evidence>
<keyword evidence="5" id="KW-0408">Iron</keyword>
<gene>
    <name evidence="7" type="ORF">DFR44_10887</name>
</gene>
<feature type="domain" description="JmjC" evidence="6">
    <location>
        <begin position="123"/>
        <end position="249"/>
    </location>
</feature>
<dbReference type="GO" id="GO:0005840">
    <property type="term" value="C:ribosome"/>
    <property type="evidence" value="ECO:0007669"/>
    <property type="project" value="UniProtKB-KW"/>
</dbReference>
<proteinExistence type="predicted"/>
<dbReference type="Proteomes" id="UP000294480">
    <property type="component" value="Unassembled WGS sequence"/>
</dbReference>
<keyword evidence="4" id="KW-0560">Oxidoreductase</keyword>
<organism evidence="7 8">
    <name type="scientific">Hydromonas duriensis</name>
    <dbReference type="NCBI Taxonomy" id="1527608"/>
    <lineage>
        <taxon>Bacteria</taxon>
        <taxon>Pseudomonadati</taxon>
        <taxon>Pseudomonadota</taxon>
        <taxon>Betaproteobacteria</taxon>
        <taxon>Burkholderiales</taxon>
        <taxon>Burkholderiaceae</taxon>
        <taxon>Hydromonas</taxon>
    </lineage>
</organism>
<evidence type="ECO:0000256" key="2">
    <source>
        <dbReference type="ARBA" id="ARBA00022723"/>
    </source>
</evidence>
<dbReference type="InterPro" id="IPR003347">
    <property type="entry name" value="JmjC_dom"/>
</dbReference>
<sequence length="403" mass="45787">MNTQKKSPLWAQFSQFPSADAWPRFNGQPVPLGGMTVEHFLQHYWHKKPLLIRQAIPEFQAFFTPEDALNALHDENFESRLVTQDEAKGWQLKSGPLKLRQIPSRKKNNWTALIQGVDLNDAAGHALIQLFRFIPDARLDDLMISFATHGGGVGPHYDSYDVFLLQAHGQRHWRIGEDQDLTLVPNMPLKILQNFIPSEEFILEPGDMLYLPPHCAHDGVAMGDCMTYSIGFRAPSYRELGVALLNFVEDNIELEGRYADPELKFQTTPAQLPIDMIDNVFNTLEQLKWDKGWVAECLGCYLSEPKNNVWFDTPSPISINNFKKKIKKQGVVLSKGSKMLYHEPWVFINGEHLVADGQDALVLHKLANDRGVGADVVASFEEDSAIWQVLHDWYAQGWLELVA</sequence>
<evidence type="ECO:0000256" key="5">
    <source>
        <dbReference type="ARBA" id="ARBA00023004"/>
    </source>
</evidence>
<dbReference type="Pfam" id="PF08007">
    <property type="entry name" value="JmjC_2"/>
    <property type="match status" value="1"/>
</dbReference>
<protein>
    <submittedName>
        <fullName evidence="7">50S ribosomal protein L16 3-hydroxylase</fullName>
    </submittedName>
</protein>
<dbReference type="PANTHER" id="PTHR13096:SF8">
    <property type="entry name" value="RIBOSOMAL OXYGENASE 1"/>
    <property type="match status" value="1"/>
</dbReference>
<evidence type="ECO:0000256" key="1">
    <source>
        <dbReference type="ARBA" id="ARBA00001954"/>
    </source>
</evidence>
<dbReference type="GO" id="GO:0016706">
    <property type="term" value="F:2-oxoglutarate-dependent dioxygenase activity"/>
    <property type="evidence" value="ECO:0007669"/>
    <property type="project" value="TreeGrafter"/>
</dbReference>
<reference evidence="7 8" key="1">
    <citation type="submission" date="2019-03" db="EMBL/GenBank/DDBJ databases">
        <title>Genomic Encyclopedia of Type Strains, Phase IV (KMG-IV): sequencing the most valuable type-strain genomes for metagenomic binning, comparative biology and taxonomic classification.</title>
        <authorList>
            <person name="Goeker M."/>
        </authorList>
    </citation>
    <scope>NUCLEOTIDE SEQUENCE [LARGE SCALE GENOMIC DNA]</scope>
    <source>
        <strain evidence="7 8">DSM 102852</strain>
    </source>
</reference>
<dbReference type="GO" id="GO:0046872">
    <property type="term" value="F:metal ion binding"/>
    <property type="evidence" value="ECO:0007669"/>
    <property type="project" value="UniProtKB-KW"/>
</dbReference>
<accession>A0A4R6Y8H5</accession>
<evidence type="ECO:0000256" key="4">
    <source>
        <dbReference type="ARBA" id="ARBA00023002"/>
    </source>
</evidence>
<dbReference type="InterPro" id="IPR039994">
    <property type="entry name" value="NO66-like"/>
</dbReference>
<dbReference type="SUPFAM" id="SSF51197">
    <property type="entry name" value="Clavaminate synthase-like"/>
    <property type="match status" value="1"/>
</dbReference>
<dbReference type="AlphaFoldDB" id="A0A4R6Y8H5"/>
<dbReference type="OrthoDB" id="9764016at2"/>
<evidence type="ECO:0000313" key="7">
    <source>
        <dbReference type="EMBL" id="TDR31704.1"/>
    </source>
</evidence>
<evidence type="ECO:0000313" key="8">
    <source>
        <dbReference type="Proteomes" id="UP000294480"/>
    </source>
</evidence>
<dbReference type="SMART" id="SM00558">
    <property type="entry name" value="JmjC"/>
    <property type="match status" value="1"/>
</dbReference>
<dbReference type="PANTHER" id="PTHR13096">
    <property type="entry name" value="MINA53 MYC INDUCED NUCLEAR ANTIGEN"/>
    <property type="match status" value="1"/>
</dbReference>
<dbReference type="EMBL" id="SNZE01000008">
    <property type="protein sequence ID" value="TDR31704.1"/>
    <property type="molecule type" value="Genomic_DNA"/>
</dbReference>
<keyword evidence="2" id="KW-0479">Metal-binding</keyword>
<keyword evidence="3" id="KW-0223">Dioxygenase</keyword>
<dbReference type="RefSeq" id="WP_133619792.1">
    <property type="nucleotide sequence ID" value="NZ_SNZE01000008.1"/>
</dbReference>
<dbReference type="InterPro" id="IPR046799">
    <property type="entry name" value="ROXA-like_wH"/>
</dbReference>
<dbReference type="Pfam" id="PF20514">
    <property type="entry name" value="WHD_ROXA"/>
    <property type="match status" value="1"/>
</dbReference>
<evidence type="ECO:0000256" key="3">
    <source>
        <dbReference type="ARBA" id="ARBA00022964"/>
    </source>
</evidence>
<dbReference type="PROSITE" id="PS51184">
    <property type="entry name" value="JMJC"/>
    <property type="match status" value="1"/>
</dbReference>
<comment type="cofactor">
    <cofactor evidence="1">
        <name>Fe(2+)</name>
        <dbReference type="ChEBI" id="CHEBI:29033"/>
    </cofactor>
</comment>